<name>A0AAV4PBE4_CAEEX</name>
<protein>
    <submittedName>
        <fullName evidence="2">Uncharacterized protein</fullName>
    </submittedName>
</protein>
<keyword evidence="3" id="KW-1185">Reference proteome</keyword>
<organism evidence="2 3">
    <name type="scientific">Caerostris extrusa</name>
    <name type="common">Bark spider</name>
    <name type="synonym">Caerostris bankana</name>
    <dbReference type="NCBI Taxonomy" id="172846"/>
    <lineage>
        <taxon>Eukaryota</taxon>
        <taxon>Metazoa</taxon>
        <taxon>Ecdysozoa</taxon>
        <taxon>Arthropoda</taxon>
        <taxon>Chelicerata</taxon>
        <taxon>Arachnida</taxon>
        <taxon>Araneae</taxon>
        <taxon>Araneomorphae</taxon>
        <taxon>Entelegynae</taxon>
        <taxon>Araneoidea</taxon>
        <taxon>Araneidae</taxon>
        <taxon>Caerostris</taxon>
    </lineage>
</organism>
<sequence length="141" mass="16317">MGRSRRPHLNVFVVENLCRVLSDGEAIKCYLGDGEWERQCKSSPLYWMHWIWLPSLCAFCVEYVIILQRNMLCKGGKGNKNVFYCSVVAGKKRDSLSFRRVVDSNSQVIQQRQMGCSRHPHLYVFIFENLCRGLSGERGSH</sequence>
<comment type="caution">
    <text evidence="2">The sequence shown here is derived from an EMBL/GenBank/DDBJ whole genome shotgun (WGS) entry which is preliminary data.</text>
</comment>
<gene>
    <name evidence="2" type="ORF">CEXT_35861</name>
</gene>
<keyword evidence="1" id="KW-0812">Transmembrane</keyword>
<keyword evidence="1" id="KW-1133">Transmembrane helix</keyword>
<accession>A0AAV4PBE4</accession>
<reference evidence="2 3" key="1">
    <citation type="submission" date="2021-06" db="EMBL/GenBank/DDBJ databases">
        <title>Caerostris extrusa draft genome.</title>
        <authorList>
            <person name="Kono N."/>
            <person name="Arakawa K."/>
        </authorList>
    </citation>
    <scope>NUCLEOTIDE SEQUENCE [LARGE SCALE GENOMIC DNA]</scope>
</reference>
<evidence type="ECO:0000313" key="2">
    <source>
        <dbReference type="EMBL" id="GIX92472.1"/>
    </source>
</evidence>
<evidence type="ECO:0000256" key="1">
    <source>
        <dbReference type="SAM" id="Phobius"/>
    </source>
</evidence>
<dbReference type="Proteomes" id="UP001054945">
    <property type="component" value="Unassembled WGS sequence"/>
</dbReference>
<feature type="transmembrane region" description="Helical" evidence="1">
    <location>
        <begin position="47"/>
        <end position="67"/>
    </location>
</feature>
<keyword evidence="1" id="KW-0472">Membrane</keyword>
<dbReference type="EMBL" id="BPLR01021697">
    <property type="protein sequence ID" value="GIX92472.1"/>
    <property type="molecule type" value="Genomic_DNA"/>
</dbReference>
<proteinExistence type="predicted"/>
<evidence type="ECO:0000313" key="3">
    <source>
        <dbReference type="Proteomes" id="UP001054945"/>
    </source>
</evidence>
<dbReference type="AlphaFoldDB" id="A0AAV4PBE4"/>